<dbReference type="EMBL" id="CP119083">
    <property type="protein sequence ID" value="WEF31364.1"/>
    <property type="molecule type" value="Genomic_DNA"/>
</dbReference>
<reference evidence="2 3" key="1">
    <citation type="submission" date="2023-02" db="EMBL/GenBank/DDBJ databases">
        <title>Gemone sequence of Telluria chitinolytica ACM 3522T.</title>
        <authorList>
            <person name="Frediansyah A."/>
            <person name="Miess H."/>
            <person name="Gross H."/>
        </authorList>
    </citation>
    <scope>NUCLEOTIDE SEQUENCE [LARGE SCALE GENOMIC DNA]</scope>
    <source>
        <strain evidence="2 3">ACM 3522</strain>
    </source>
</reference>
<dbReference type="PROSITE" id="PS51257">
    <property type="entry name" value="PROKAR_LIPOPROTEIN"/>
    <property type="match status" value="1"/>
</dbReference>
<feature type="signal peptide" evidence="1">
    <location>
        <begin position="1"/>
        <end position="29"/>
    </location>
</feature>
<organism evidence="2 3">
    <name type="scientific">Pseudoduganella chitinolytica</name>
    <dbReference type="NCBI Taxonomy" id="34070"/>
    <lineage>
        <taxon>Bacteria</taxon>
        <taxon>Pseudomonadati</taxon>
        <taxon>Pseudomonadota</taxon>
        <taxon>Betaproteobacteria</taxon>
        <taxon>Burkholderiales</taxon>
        <taxon>Oxalobacteraceae</taxon>
        <taxon>Telluria group</taxon>
        <taxon>Pseudoduganella</taxon>
    </lineage>
</organism>
<protein>
    <recommendedName>
        <fullName evidence="4">DUF1120 domain-containing protein</fullName>
    </recommendedName>
</protein>
<gene>
    <name evidence="2" type="ORF">PX653_18095</name>
</gene>
<proteinExistence type="predicted"/>
<evidence type="ECO:0008006" key="4">
    <source>
        <dbReference type="Google" id="ProtNLM"/>
    </source>
</evidence>
<evidence type="ECO:0000256" key="1">
    <source>
        <dbReference type="SAM" id="SignalP"/>
    </source>
</evidence>
<sequence length="240" mass="25026">MNIFFIKTFSTAAAAGALAAALVSCAATAQTAVPAQGACAATASRAAGIKYVPAHTSLSDLSITPAGSQERVKLANVALLQGPCANDAYAFRMGLVLFKDGAVFAAMSNERFSHSPQVTAQKLGIRPVEDGHPDLPQGRFIMASKVDKAVAANGERTLDVGLWHTGDAYVVAAYTRQAGEFSAPVELLRSTQPIRSVTYFPAPDANSGTLGVLAEHGDSVASVSLDWNHEALSRTLRAPK</sequence>
<dbReference type="RefSeq" id="WP_277414139.1">
    <property type="nucleotide sequence ID" value="NZ_CP119083.1"/>
</dbReference>
<evidence type="ECO:0000313" key="3">
    <source>
        <dbReference type="Proteomes" id="UP001216510"/>
    </source>
</evidence>
<evidence type="ECO:0000313" key="2">
    <source>
        <dbReference type="EMBL" id="WEF31364.1"/>
    </source>
</evidence>
<dbReference type="Proteomes" id="UP001216510">
    <property type="component" value="Chromosome"/>
</dbReference>
<name>A0ABY8B612_9BURK</name>
<feature type="chain" id="PRO_5046055173" description="DUF1120 domain-containing protein" evidence="1">
    <location>
        <begin position="30"/>
        <end position="240"/>
    </location>
</feature>
<keyword evidence="3" id="KW-1185">Reference proteome</keyword>
<accession>A0ABY8B612</accession>
<keyword evidence="1" id="KW-0732">Signal</keyword>